<protein>
    <recommendedName>
        <fullName evidence="5">Peptidase C14 caspase domain-containing protein</fullName>
    </recommendedName>
</protein>
<dbReference type="OMA" id="MSSAFLX"/>
<dbReference type="GO" id="GO:0006915">
    <property type="term" value="P:apoptotic process"/>
    <property type="evidence" value="ECO:0007669"/>
    <property type="project" value="UniProtKB-KW"/>
</dbReference>
<reference evidence="6 7" key="1">
    <citation type="submission" date="2009-11" db="EMBL/GenBank/DDBJ databases">
        <title>Annotation of Allomyces macrogynus ATCC 38327.</title>
        <authorList>
            <consortium name="The Broad Institute Genome Sequencing Platform"/>
            <person name="Russ C."/>
            <person name="Cuomo C."/>
            <person name="Burger G."/>
            <person name="Gray M.W."/>
            <person name="Holland P.W.H."/>
            <person name="King N."/>
            <person name="Lang F.B.F."/>
            <person name="Roger A.J."/>
            <person name="Ruiz-Trillo I."/>
            <person name="Young S.K."/>
            <person name="Zeng Q."/>
            <person name="Gargeya S."/>
            <person name="Fitzgerald M."/>
            <person name="Haas B."/>
            <person name="Abouelleil A."/>
            <person name="Alvarado L."/>
            <person name="Arachchi H.M."/>
            <person name="Berlin A."/>
            <person name="Chapman S.B."/>
            <person name="Gearin G."/>
            <person name="Goldberg J."/>
            <person name="Griggs A."/>
            <person name="Gujja S."/>
            <person name="Hansen M."/>
            <person name="Heiman D."/>
            <person name="Howarth C."/>
            <person name="Larimer J."/>
            <person name="Lui A."/>
            <person name="MacDonald P.J.P."/>
            <person name="McCowen C."/>
            <person name="Montmayeur A."/>
            <person name="Murphy C."/>
            <person name="Neiman D."/>
            <person name="Pearson M."/>
            <person name="Priest M."/>
            <person name="Roberts A."/>
            <person name="Saif S."/>
            <person name="Shea T."/>
            <person name="Sisk P."/>
            <person name="Stolte C."/>
            <person name="Sykes S."/>
            <person name="Wortman J."/>
            <person name="Nusbaum C."/>
            <person name="Birren B."/>
        </authorList>
    </citation>
    <scope>NUCLEOTIDE SEQUENCE [LARGE SCALE GENOMIC DNA]</scope>
    <source>
        <strain evidence="6 7">ATCC 38327</strain>
    </source>
</reference>
<feature type="domain" description="Peptidase C14 caspase" evidence="5">
    <location>
        <begin position="40"/>
        <end position="307"/>
    </location>
</feature>
<evidence type="ECO:0000313" key="6">
    <source>
        <dbReference type="EMBL" id="KNE73278.1"/>
    </source>
</evidence>
<evidence type="ECO:0000256" key="1">
    <source>
        <dbReference type="ARBA" id="ARBA00009005"/>
    </source>
</evidence>
<accession>A0A0L0TEI6</accession>
<evidence type="ECO:0000259" key="5">
    <source>
        <dbReference type="Pfam" id="PF00656"/>
    </source>
</evidence>
<keyword evidence="7" id="KW-1185">Reference proteome</keyword>
<feature type="compositionally biased region" description="Polar residues" evidence="4">
    <location>
        <begin position="1"/>
        <end position="11"/>
    </location>
</feature>
<keyword evidence="2" id="KW-0053">Apoptosis</keyword>
<feature type="region of interest" description="Disordered" evidence="4">
    <location>
        <begin position="1"/>
        <end position="29"/>
    </location>
</feature>
<dbReference type="AlphaFoldDB" id="A0A0L0TEI6"/>
<dbReference type="GO" id="GO:0005737">
    <property type="term" value="C:cytoplasm"/>
    <property type="evidence" value="ECO:0007669"/>
    <property type="project" value="TreeGrafter"/>
</dbReference>
<keyword evidence="3" id="KW-0378">Hydrolase</keyword>
<dbReference type="PANTHER" id="PTHR48104:SF30">
    <property type="entry name" value="METACASPASE-1"/>
    <property type="match status" value="1"/>
</dbReference>
<dbReference type="Gene3D" id="3.40.50.12660">
    <property type="match status" value="1"/>
</dbReference>
<dbReference type="GO" id="GO:0004197">
    <property type="term" value="F:cysteine-type endopeptidase activity"/>
    <property type="evidence" value="ECO:0007669"/>
    <property type="project" value="InterPro"/>
</dbReference>
<dbReference type="eggNOG" id="KOG1546">
    <property type="taxonomic scope" value="Eukaryota"/>
</dbReference>
<dbReference type="Pfam" id="PF00656">
    <property type="entry name" value="Peptidase_C14"/>
    <property type="match status" value="1"/>
</dbReference>
<dbReference type="EMBL" id="GG745393">
    <property type="protein sequence ID" value="KNE73278.1"/>
    <property type="molecule type" value="Genomic_DNA"/>
</dbReference>
<keyword evidence="3" id="KW-0788">Thiol protease</keyword>
<feature type="compositionally biased region" description="Basic and acidic residues" evidence="4">
    <location>
        <begin position="15"/>
        <end position="29"/>
    </location>
</feature>
<dbReference type="OrthoDB" id="3223806at2759"/>
<evidence type="ECO:0000256" key="2">
    <source>
        <dbReference type="ARBA" id="ARBA00022703"/>
    </source>
</evidence>
<dbReference type="VEuPathDB" id="FungiDB:AMAG_17448"/>
<sequence>MMSNANVSTPASAHADTDDHGGRRVTKRADSLATHLAGNKKAVLVGITYQGGAPYPPLMGAGNDVRNMNTLLGNYFGFGAIEVLVDDYVQDGSDALQRCPVWPTRQNILAAIDWLVQGAKAGDSLVFFYSGHGGRVQDFSQDELDGFDEAIVPWDAWQNGFLVDDDLHRALIAPLPKGVRLTVLIDACHSGTVLDLPFVYQFRSGAAQPELFTSTRPSTDQHPDDDGDYENKADVIALTSCRDDQTSADTRVESLGGTASGAMTYALLQSMFDGNGQRKANVTYWDLLVQMRAAMKKGGLDQVPQLAVGRVLDLNTPFAL</sequence>
<dbReference type="GO" id="GO:0006508">
    <property type="term" value="P:proteolysis"/>
    <property type="evidence" value="ECO:0007669"/>
    <property type="project" value="InterPro"/>
</dbReference>
<proteinExistence type="inferred from homology"/>
<dbReference type="InterPro" id="IPR011600">
    <property type="entry name" value="Pept_C14_caspase"/>
</dbReference>
<dbReference type="Proteomes" id="UP000054350">
    <property type="component" value="Unassembled WGS sequence"/>
</dbReference>
<dbReference type="SUPFAM" id="SSF52129">
    <property type="entry name" value="Caspase-like"/>
    <property type="match status" value="1"/>
</dbReference>
<evidence type="ECO:0000256" key="4">
    <source>
        <dbReference type="SAM" id="MobiDB-lite"/>
    </source>
</evidence>
<comment type="similarity">
    <text evidence="1">Belongs to the peptidase C14B family.</text>
</comment>
<evidence type="ECO:0000313" key="7">
    <source>
        <dbReference type="Proteomes" id="UP000054350"/>
    </source>
</evidence>
<evidence type="ECO:0000256" key="3">
    <source>
        <dbReference type="ARBA" id="ARBA00022807"/>
    </source>
</evidence>
<dbReference type="InterPro" id="IPR029030">
    <property type="entry name" value="Caspase-like_dom_sf"/>
</dbReference>
<keyword evidence="3" id="KW-0645">Protease</keyword>
<reference evidence="7" key="2">
    <citation type="submission" date="2009-11" db="EMBL/GenBank/DDBJ databases">
        <title>The Genome Sequence of Allomyces macrogynus strain ATCC 38327.</title>
        <authorList>
            <consortium name="The Broad Institute Genome Sequencing Platform"/>
            <person name="Russ C."/>
            <person name="Cuomo C."/>
            <person name="Shea T."/>
            <person name="Young S.K."/>
            <person name="Zeng Q."/>
            <person name="Koehrsen M."/>
            <person name="Haas B."/>
            <person name="Borodovsky M."/>
            <person name="Guigo R."/>
            <person name="Alvarado L."/>
            <person name="Berlin A."/>
            <person name="Borenstein D."/>
            <person name="Chen Z."/>
            <person name="Engels R."/>
            <person name="Freedman E."/>
            <person name="Gellesch M."/>
            <person name="Goldberg J."/>
            <person name="Griggs A."/>
            <person name="Gujja S."/>
            <person name="Heiman D."/>
            <person name="Hepburn T."/>
            <person name="Howarth C."/>
            <person name="Jen D."/>
            <person name="Larson L."/>
            <person name="Lewis B."/>
            <person name="Mehta T."/>
            <person name="Park D."/>
            <person name="Pearson M."/>
            <person name="Roberts A."/>
            <person name="Saif S."/>
            <person name="Shenoy N."/>
            <person name="Sisk P."/>
            <person name="Stolte C."/>
            <person name="Sykes S."/>
            <person name="Walk T."/>
            <person name="White J."/>
            <person name="Yandava C."/>
            <person name="Burger G."/>
            <person name="Gray M.W."/>
            <person name="Holland P.W.H."/>
            <person name="King N."/>
            <person name="Lang F.B.F."/>
            <person name="Roger A.J."/>
            <person name="Ruiz-Trillo I."/>
            <person name="Lander E."/>
            <person name="Nusbaum C."/>
        </authorList>
    </citation>
    <scope>NUCLEOTIDE SEQUENCE [LARGE SCALE GENOMIC DNA]</scope>
    <source>
        <strain evidence="7">ATCC 38327</strain>
    </source>
</reference>
<dbReference type="PANTHER" id="PTHR48104">
    <property type="entry name" value="METACASPASE-4"/>
    <property type="match status" value="1"/>
</dbReference>
<name>A0A0L0TEI6_ALLM3</name>
<organism evidence="6 7">
    <name type="scientific">Allomyces macrogynus (strain ATCC 38327)</name>
    <name type="common">Allomyces javanicus var. macrogynus</name>
    <dbReference type="NCBI Taxonomy" id="578462"/>
    <lineage>
        <taxon>Eukaryota</taxon>
        <taxon>Fungi</taxon>
        <taxon>Fungi incertae sedis</taxon>
        <taxon>Blastocladiomycota</taxon>
        <taxon>Blastocladiomycetes</taxon>
        <taxon>Blastocladiales</taxon>
        <taxon>Blastocladiaceae</taxon>
        <taxon>Allomyces</taxon>
    </lineage>
</organism>
<gene>
    <name evidence="6" type="ORF">AMAG_17448</name>
</gene>
<dbReference type="InterPro" id="IPR050452">
    <property type="entry name" value="Metacaspase"/>
</dbReference>